<dbReference type="Pfam" id="PF01590">
    <property type="entry name" value="GAF"/>
    <property type="match status" value="2"/>
</dbReference>
<evidence type="ECO:0000256" key="9">
    <source>
        <dbReference type="ARBA" id="ARBA00022679"/>
    </source>
</evidence>
<dbReference type="RefSeq" id="WP_306832887.1">
    <property type="nucleotide sequence ID" value="NZ_JAUSRF010000004.1"/>
</dbReference>
<evidence type="ECO:0000256" key="3">
    <source>
        <dbReference type="ARBA" id="ARBA00021740"/>
    </source>
</evidence>
<accession>A0ABT9PQQ7</accession>
<feature type="domain" description="PAC" evidence="15">
    <location>
        <begin position="257"/>
        <end position="309"/>
    </location>
</feature>
<dbReference type="Gene3D" id="3.30.450.20">
    <property type="entry name" value="PAS domain"/>
    <property type="match status" value="1"/>
</dbReference>
<evidence type="ECO:0000313" key="17">
    <source>
        <dbReference type="Proteomes" id="UP001241472"/>
    </source>
</evidence>
<sequence>MTSERDDDTRRLEALALYEIMDTPPEPEFDDIVLLASELCQTPVAMVSLLETERQWFKARIGFDLPETPISQSVCAHALKSTGLLIIPDLTADPRTSENRLVTEPPHIRFYAGAPLIAPDGVTIGTLCVIDSQVRPEGLSLTQKKSLLALARQVVVLLEMRRNSSRKDDLFRRQKRISSEVRAIAASSIAAQEAGGIGTFDIDVATGRMKISAEGCRIFRLPVQDEYPANIIYDFILAEDRHLPSADKTRAEGTALLEAEYRISTPSEGVRWIARRASFHHDSDGRPVRMVGTLQDITEQRAAQARMQAMIELGDVLRDMEDVQQAAFDAAELMARALGASRAGFGMVDPVAETVLMHRDWRAPGVDTLEGLHHFRDYGSFIEDLRRGETVLIGDVTTDPRTRDHCQTLLDIGIRVLVNVPIFDKGQFNLVVFVHYDEPHDWKQREIDFVRSVGDRLQAGIGRLLAEQDQDILNRELSHRLKNTLSIVQAIATQTLRAVPDRGPIESFEKRLQALSSAHDVLIHRNWTGAAISDLVTDTLDRIGMLERAQISGPAIFIGPKATQSVMLLLHELATNAVKYGGLSNGSGKVRVSWDVAGSVDQVQLTFTWKESGGPPVTEPTQRGFGSRLIRMGLLGTGNVDIRYEATGIEVVMRASLSHLQEAG</sequence>
<dbReference type="Pfam" id="PF08447">
    <property type="entry name" value="PAS_3"/>
    <property type="match status" value="1"/>
</dbReference>
<dbReference type="SUPFAM" id="SSF55781">
    <property type="entry name" value="GAF domain-like"/>
    <property type="match status" value="2"/>
</dbReference>
<evidence type="ECO:0000256" key="11">
    <source>
        <dbReference type="ARBA" id="ARBA00022777"/>
    </source>
</evidence>
<evidence type="ECO:0000256" key="5">
    <source>
        <dbReference type="ARBA" id="ARBA00022553"/>
    </source>
</evidence>
<keyword evidence="8" id="KW-0288">FMN</keyword>
<dbReference type="PANTHER" id="PTHR43102">
    <property type="entry name" value="SLR1143 PROTEIN"/>
    <property type="match status" value="1"/>
</dbReference>
<proteinExistence type="predicted"/>
<keyword evidence="10" id="KW-0547">Nucleotide-binding</keyword>
<keyword evidence="6" id="KW-0716">Sensory transduction</keyword>
<dbReference type="InterPro" id="IPR036890">
    <property type="entry name" value="HATPase_C_sf"/>
</dbReference>
<dbReference type="Pfam" id="PF07536">
    <property type="entry name" value="HWE_HK"/>
    <property type="match status" value="1"/>
</dbReference>
<evidence type="ECO:0000256" key="12">
    <source>
        <dbReference type="ARBA" id="ARBA00022840"/>
    </source>
</evidence>
<evidence type="ECO:0000313" key="16">
    <source>
        <dbReference type="EMBL" id="MDP9836803.1"/>
    </source>
</evidence>
<dbReference type="CDD" id="cd00130">
    <property type="entry name" value="PAS"/>
    <property type="match status" value="1"/>
</dbReference>
<keyword evidence="12" id="KW-0067">ATP-binding</keyword>
<evidence type="ECO:0000256" key="14">
    <source>
        <dbReference type="ARBA" id="ARBA00023170"/>
    </source>
</evidence>
<evidence type="ECO:0000256" key="10">
    <source>
        <dbReference type="ARBA" id="ARBA00022741"/>
    </source>
</evidence>
<dbReference type="GO" id="GO:0016301">
    <property type="term" value="F:kinase activity"/>
    <property type="evidence" value="ECO:0007669"/>
    <property type="project" value="UniProtKB-KW"/>
</dbReference>
<keyword evidence="14" id="KW-0675">Receptor</keyword>
<dbReference type="Proteomes" id="UP001241472">
    <property type="component" value="Unassembled WGS sequence"/>
</dbReference>
<keyword evidence="17" id="KW-1185">Reference proteome</keyword>
<dbReference type="PANTHER" id="PTHR43102:SF2">
    <property type="entry name" value="GAF DOMAIN-CONTAINING PROTEIN"/>
    <property type="match status" value="1"/>
</dbReference>
<dbReference type="SUPFAM" id="SSF55785">
    <property type="entry name" value="PYP-like sensor domain (PAS domain)"/>
    <property type="match status" value="1"/>
</dbReference>
<dbReference type="SMART" id="SM00065">
    <property type="entry name" value="GAF"/>
    <property type="match status" value="2"/>
</dbReference>
<protein>
    <recommendedName>
        <fullName evidence="3">Blue-light-activated histidine kinase</fullName>
        <ecNumber evidence="2">2.7.13.3</ecNumber>
    </recommendedName>
</protein>
<keyword evidence="7" id="KW-0285">Flavoprotein</keyword>
<keyword evidence="5" id="KW-0597">Phosphoprotein</keyword>
<dbReference type="InterPro" id="IPR000014">
    <property type="entry name" value="PAS"/>
</dbReference>
<reference evidence="16 17" key="1">
    <citation type="submission" date="2023-07" db="EMBL/GenBank/DDBJ databases">
        <title>Sorghum-associated microbial communities from plants grown in Nebraska, USA.</title>
        <authorList>
            <person name="Schachtman D."/>
        </authorList>
    </citation>
    <scope>NUCLEOTIDE SEQUENCE [LARGE SCALE GENOMIC DNA]</scope>
    <source>
        <strain evidence="16 17">DS1307</strain>
    </source>
</reference>
<dbReference type="InterPro" id="IPR029016">
    <property type="entry name" value="GAF-like_dom_sf"/>
</dbReference>
<dbReference type="SMART" id="SM00086">
    <property type="entry name" value="PAC"/>
    <property type="match status" value="1"/>
</dbReference>
<dbReference type="InterPro" id="IPR000700">
    <property type="entry name" value="PAS-assoc_C"/>
</dbReference>
<keyword evidence="13" id="KW-0157">Chromophore</keyword>
<name>A0ABT9PQQ7_9HYPH</name>
<evidence type="ECO:0000256" key="4">
    <source>
        <dbReference type="ARBA" id="ARBA00022543"/>
    </source>
</evidence>
<evidence type="ECO:0000256" key="2">
    <source>
        <dbReference type="ARBA" id="ARBA00012438"/>
    </source>
</evidence>
<dbReference type="Gene3D" id="3.30.565.10">
    <property type="entry name" value="Histidine kinase-like ATPase, C-terminal domain"/>
    <property type="match status" value="1"/>
</dbReference>
<comment type="catalytic activity">
    <reaction evidence="1">
        <text>ATP + protein L-histidine = ADP + protein N-phospho-L-histidine.</text>
        <dbReference type="EC" id="2.7.13.3"/>
    </reaction>
</comment>
<keyword evidence="4" id="KW-0600">Photoreceptor protein</keyword>
<evidence type="ECO:0000256" key="7">
    <source>
        <dbReference type="ARBA" id="ARBA00022630"/>
    </source>
</evidence>
<dbReference type="EC" id="2.7.13.3" evidence="2"/>
<dbReference type="EMBL" id="JAUSRF010000004">
    <property type="protein sequence ID" value="MDP9836803.1"/>
    <property type="molecule type" value="Genomic_DNA"/>
</dbReference>
<dbReference type="InterPro" id="IPR013655">
    <property type="entry name" value="PAS_fold_3"/>
</dbReference>
<dbReference type="InterPro" id="IPR001610">
    <property type="entry name" value="PAC"/>
</dbReference>
<dbReference type="PROSITE" id="PS50113">
    <property type="entry name" value="PAC"/>
    <property type="match status" value="1"/>
</dbReference>
<dbReference type="SMART" id="SM00911">
    <property type="entry name" value="HWE_HK"/>
    <property type="match status" value="1"/>
</dbReference>
<dbReference type="Gene3D" id="3.30.450.40">
    <property type="match status" value="2"/>
</dbReference>
<evidence type="ECO:0000256" key="6">
    <source>
        <dbReference type="ARBA" id="ARBA00022606"/>
    </source>
</evidence>
<dbReference type="InterPro" id="IPR035965">
    <property type="entry name" value="PAS-like_dom_sf"/>
</dbReference>
<organism evidence="16 17">
    <name type="scientific">Neorhizobium huautlense</name>
    <dbReference type="NCBI Taxonomy" id="67774"/>
    <lineage>
        <taxon>Bacteria</taxon>
        <taxon>Pseudomonadati</taxon>
        <taxon>Pseudomonadota</taxon>
        <taxon>Alphaproteobacteria</taxon>
        <taxon>Hyphomicrobiales</taxon>
        <taxon>Rhizobiaceae</taxon>
        <taxon>Rhizobium/Agrobacterium group</taxon>
        <taxon>Neorhizobium</taxon>
    </lineage>
</organism>
<dbReference type="InterPro" id="IPR003018">
    <property type="entry name" value="GAF"/>
</dbReference>
<evidence type="ECO:0000256" key="8">
    <source>
        <dbReference type="ARBA" id="ARBA00022643"/>
    </source>
</evidence>
<dbReference type="InterPro" id="IPR011102">
    <property type="entry name" value="Sig_transdc_His_kinase_HWE"/>
</dbReference>
<keyword evidence="9" id="KW-0808">Transferase</keyword>
<evidence type="ECO:0000256" key="13">
    <source>
        <dbReference type="ARBA" id="ARBA00022991"/>
    </source>
</evidence>
<keyword evidence="11 16" id="KW-0418">Kinase</keyword>
<comment type="caution">
    <text evidence="16">The sequence shown here is derived from an EMBL/GenBank/DDBJ whole genome shotgun (WGS) entry which is preliminary data.</text>
</comment>
<gene>
    <name evidence="16" type="ORF">J2T09_001548</name>
</gene>
<evidence type="ECO:0000259" key="15">
    <source>
        <dbReference type="PROSITE" id="PS50113"/>
    </source>
</evidence>
<evidence type="ECO:0000256" key="1">
    <source>
        <dbReference type="ARBA" id="ARBA00000085"/>
    </source>
</evidence>